<dbReference type="EMBL" id="JACJUU010000018">
    <property type="protein sequence ID" value="MBC2771026.1"/>
    <property type="molecule type" value="Genomic_DNA"/>
</dbReference>
<sequence>MPPNNPQARLNTTRLFNVKSGGLLRRISIQYVQALTDFIAFCLAPLVAAGLLYSWQGSTQPYFPQKSLALSVTLHVGLGLVCIGWFWVRLRHYTYRKTFWAELGEILRTIAVLALVQLVVMALLKVQPSRYAWALTWLWAFMLVPATRFSVKRLLAALGLWQKPSVIIGVGPNAQEAYAALSHESAMGFKFQYFFTGEPAGAPPSLHGVPVISDEATLWANTSPVNTHFFIAVENGQEALRDYWIKQTTLHGCYAVSVIPTTRGLPLNSLDAGFIFSHDVLILRINESLRKRASRITKRAFDIFGSAVLLAVLAPAFAYIGWRISRDGGSPIFGHERIGQNGKPFKCLKFRSMVLNSQEVLADLLANNPAARAEWNADFKLKNDPRITPIGHFLRRSSLDELPQLFSDN</sequence>
<accession>A0A842HS76</accession>
<dbReference type="AlphaFoldDB" id="A0A842HS76"/>
<evidence type="ECO:0000313" key="10">
    <source>
        <dbReference type="EMBL" id="MBC2771026.1"/>
    </source>
</evidence>
<dbReference type="GO" id="GO:0005886">
    <property type="term" value="C:plasma membrane"/>
    <property type="evidence" value="ECO:0007669"/>
    <property type="project" value="UniProtKB-SubCell"/>
</dbReference>
<evidence type="ECO:0000256" key="6">
    <source>
        <dbReference type="ARBA" id="ARBA00022989"/>
    </source>
</evidence>
<keyword evidence="7 8" id="KW-0472">Membrane</keyword>
<gene>
    <name evidence="10" type="ORF">GTU67_14030</name>
</gene>
<comment type="caution">
    <text evidence="10">The sequence shown here is derived from an EMBL/GenBank/DDBJ whole genome shotgun (WGS) entry which is preliminary data.</text>
</comment>
<evidence type="ECO:0000259" key="9">
    <source>
        <dbReference type="Pfam" id="PF02397"/>
    </source>
</evidence>
<keyword evidence="6 8" id="KW-1133">Transmembrane helix</keyword>
<keyword evidence="5 8" id="KW-0812">Transmembrane</keyword>
<dbReference type="Proteomes" id="UP000545386">
    <property type="component" value="Unassembled WGS sequence"/>
</dbReference>
<dbReference type="GO" id="GO:0016780">
    <property type="term" value="F:phosphotransferase activity, for other substituted phosphate groups"/>
    <property type="evidence" value="ECO:0007669"/>
    <property type="project" value="TreeGrafter"/>
</dbReference>
<dbReference type="InterPro" id="IPR003362">
    <property type="entry name" value="Bact_transf"/>
</dbReference>
<feature type="domain" description="Bacterial sugar transferase" evidence="9">
    <location>
        <begin position="298"/>
        <end position="406"/>
    </location>
</feature>
<keyword evidence="11" id="KW-1185">Reference proteome</keyword>
<comment type="similarity">
    <text evidence="2">Belongs to the bacterial sugar transferase family.</text>
</comment>
<evidence type="ECO:0000313" key="11">
    <source>
        <dbReference type="Proteomes" id="UP000545386"/>
    </source>
</evidence>
<keyword evidence="4 10" id="KW-0808">Transferase</keyword>
<evidence type="ECO:0000256" key="4">
    <source>
        <dbReference type="ARBA" id="ARBA00022679"/>
    </source>
</evidence>
<feature type="transmembrane region" description="Helical" evidence="8">
    <location>
        <begin position="130"/>
        <end position="151"/>
    </location>
</feature>
<dbReference type="PANTHER" id="PTHR30576:SF4">
    <property type="entry name" value="UNDECAPRENYL-PHOSPHATE GALACTOSE PHOSPHOTRANSFERASE"/>
    <property type="match status" value="1"/>
</dbReference>
<evidence type="ECO:0000256" key="5">
    <source>
        <dbReference type="ARBA" id="ARBA00022692"/>
    </source>
</evidence>
<feature type="transmembrane region" description="Helical" evidence="8">
    <location>
        <begin position="300"/>
        <end position="322"/>
    </location>
</feature>
<feature type="transmembrane region" description="Helical" evidence="8">
    <location>
        <begin position="34"/>
        <end position="55"/>
    </location>
</feature>
<evidence type="ECO:0000256" key="7">
    <source>
        <dbReference type="ARBA" id="ARBA00023136"/>
    </source>
</evidence>
<comment type="subcellular location">
    <subcellularLocation>
        <location evidence="1">Cell membrane</location>
    </subcellularLocation>
</comment>
<evidence type="ECO:0000256" key="3">
    <source>
        <dbReference type="ARBA" id="ARBA00022475"/>
    </source>
</evidence>
<dbReference type="PANTHER" id="PTHR30576">
    <property type="entry name" value="COLANIC BIOSYNTHESIS UDP-GLUCOSE LIPID CARRIER TRANSFERASE"/>
    <property type="match status" value="1"/>
</dbReference>
<evidence type="ECO:0000256" key="2">
    <source>
        <dbReference type="ARBA" id="ARBA00006464"/>
    </source>
</evidence>
<evidence type="ECO:0000256" key="1">
    <source>
        <dbReference type="ARBA" id="ARBA00004236"/>
    </source>
</evidence>
<reference evidence="10 11" key="1">
    <citation type="submission" date="2020-08" db="EMBL/GenBank/DDBJ databases">
        <title>Paraeoetvoesia sp. YC-7-48 draft genome sequence.</title>
        <authorList>
            <person name="Yao L."/>
        </authorList>
    </citation>
    <scope>NUCLEOTIDE SEQUENCE [LARGE SCALE GENOMIC DNA]</scope>
    <source>
        <strain evidence="11">YC-7-48</strain>
    </source>
</reference>
<organism evidence="10 11">
    <name type="scientific">Pusillimonas minor</name>
    <dbReference type="NCBI Taxonomy" id="2697024"/>
    <lineage>
        <taxon>Bacteria</taxon>
        <taxon>Pseudomonadati</taxon>
        <taxon>Pseudomonadota</taxon>
        <taxon>Betaproteobacteria</taxon>
        <taxon>Burkholderiales</taxon>
        <taxon>Alcaligenaceae</taxon>
        <taxon>Pusillimonas</taxon>
    </lineage>
</organism>
<feature type="transmembrane region" description="Helical" evidence="8">
    <location>
        <begin position="100"/>
        <end position="124"/>
    </location>
</feature>
<dbReference type="Pfam" id="PF02397">
    <property type="entry name" value="Bac_transf"/>
    <property type="match status" value="1"/>
</dbReference>
<protein>
    <submittedName>
        <fullName evidence="10">Sugar transferase</fullName>
    </submittedName>
</protein>
<evidence type="ECO:0000256" key="8">
    <source>
        <dbReference type="SAM" id="Phobius"/>
    </source>
</evidence>
<proteinExistence type="inferred from homology"/>
<name>A0A842HS76_9BURK</name>
<keyword evidence="3" id="KW-1003">Cell membrane</keyword>
<feature type="transmembrane region" description="Helical" evidence="8">
    <location>
        <begin position="67"/>
        <end position="88"/>
    </location>
</feature>